<feature type="transmembrane region" description="Helical" evidence="6">
    <location>
        <begin position="131"/>
        <end position="157"/>
    </location>
</feature>
<evidence type="ECO:0000256" key="3">
    <source>
        <dbReference type="ARBA" id="ARBA00022692"/>
    </source>
</evidence>
<gene>
    <name evidence="7" type="ORF">C7I55_21245</name>
</gene>
<reference evidence="7 8" key="1">
    <citation type="submission" date="2018-03" db="EMBL/GenBank/DDBJ databases">
        <title>The draft genome of Sphingosinicella sp. GL-C-18.</title>
        <authorList>
            <person name="Liu L."/>
            <person name="Li L."/>
            <person name="Liang L."/>
            <person name="Zhang X."/>
            <person name="Wang T."/>
        </authorList>
    </citation>
    <scope>NUCLEOTIDE SEQUENCE [LARGE SCALE GENOMIC DNA]</scope>
    <source>
        <strain evidence="7 8">GL-C-18</strain>
    </source>
</reference>
<keyword evidence="4 6" id="KW-1133">Transmembrane helix</keyword>
<sequence length="293" mass="31669">MRPGQYPFEVMKRVGLGVYTDGFIHAGNLAYLSLMTVFPFVIVAAAAARLFGQTEGGLQAVQALLQTMPPDVADVLRKPISDVLAARSGNLLWLGALVGLWTTGSFIETIRDILRRAYGVTGGAPFWEYRLGSVGLIVASVLMMLISFSASILLSSITQFISRVIPRAEDVIGLLTLFRIVPGLILFGSIYLIFVSLTPRRYRKMKCKKWPGALFVTLWWLATTALLPVALSSLGGYDLTYGSLAGVIIALFFFFVIGLGVVIGAQLNAALAEPPEPSVEEQHEATKAVGEAE</sequence>
<dbReference type="RefSeq" id="WP_106515187.1">
    <property type="nucleotide sequence ID" value="NZ_PXYI01000008.1"/>
</dbReference>
<feature type="transmembrane region" description="Helical" evidence="6">
    <location>
        <begin position="91"/>
        <end position="110"/>
    </location>
</feature>
<keyword evidence="5 6" id="KW-0472">Membrane</keyword>
<dbReference type="PANTHER" id="PTHR30213:SF0">
    <property type="entry name" value="UPF0761 MEMBRANE PROTEIN YIHY"/>
    <property type="match status" value="1"/>
</dbReference>
<keyword evidence="2" id="KW-1003">Cell membrane</keyword>
<evidence type="ECO:0000313" key="7">
    <source>
        <dbReference type="EMBL" id="PSJ37750.1"/>
    </source>
</evidence>
<keyword evidence="8" id="KW-1185">Reference proteome</keyword>
<name>A0A2P7QII1_9SPHN</name>
<dbReference type="GO" id="GO:0005886">
    <property type="term" value="C:plasma membrane"/>
    <property type="evidence" value="ECO:0007669"/>
    <property type="project" value="UniProtKB-SubCell"/>
</dbReference>
<dbReference type="AlphaFoldDB" id="A0A2P7QII1"/>
<evidence type="ECO:0000256" key="1">
    <source>
        <dbReference type="ARBA" id="ARBA00004651"/>
    </source>
</evidence>
<feature type="transmembrane region" description="Helical" evidence="6">
    <location>
        <begin position="29"/>
        <end position="51"/>
    </location>
</feature>
<organism evidence="7 8">
    <name type="scientific">Allosphingosinicella deserti</name>
    <dbReference type="NCBI Taxonomy" id="2116704"/>
    <lineage>
        <taxon>Bacteria</taxon>
        <taxon>Pseudomonadati</taxon>
        <taxon>Pseudomonadota</taxon>
        <taxon>Alphaproteobacteria</taxon>
        <taxon>Sphingomonadales</taxon>
        <taxon>Sphingomonadaceae</taxon>
        <taxon>Allosphingosinicella</taxon>
    </lineage>
</organism>
<comment type="caution">
    <text evidence="7">The sequence shown here is derived from an EMBL/GenBank/DDBJ whole genome shotgun (WGS) entry which is preliminary data.</text>
</comment>
<dbReference type="PANTHER" id="PTHR30213">
    <property type="entry name" value="INNER MEMBRANE PROTEIN YHJD"/>
    <property type="match status" value="1"/>
</dbReference>
<dbReference type="InterPro" id="IPR017039">
    <property type="entry name" value="Virul_fac_BrkB"/>
</dbReference>
<feature type="transmembrane region" description="Helical" evidence="6">
    <location>
        <begin position="243"/>
        <end position="265"/>
    </location>
</feature>
<keyword evidence="3 6" id="KW-0812">Transmembrane</keyword>
<comment type="subcellular location">
    <subcellularLocation>
        <location evidence="1">Cell membrane</location>
        <topology evidence="1">Multi-pass membrane protein</topology>
    </subcellularLocation>
</comment>
<evidence type="ECO:0000313" key="8">
    <source>
        <dbReference type="Proteomes" id="UP000241167"/>
    </source>
</evidence>
<feature type="transmembrane region" description="Helical" evidence="6">
    <location>
        <begin position="210"/>
        <end position="231"/>
    </location>
</feature>
<accession>A0A2P7QII1</accession>
<protein>
    <submittedName>
        <fullName evidence="7">Ribonuclease BN</fullName>
    </submittedName>
</protein>
<dbReference type="Pfam" id="PF03631">
    <property type="entry name" value="Virul_fac_BrkB"/>
    <property type="match status" value="1"/>
</dbReference>
<evidence type="ECO:0000256" key="4">
    <source>
        <dbReference type="ARBA" id="ARBA00022989"/>
    </source>
</evidence>
<dbReference type="PIRSF" id="PIRSF035875">
    <property type="entry name" value="RNase_BN"/>
    <property type="match status" value="1"/>
</dbReference>
<dbReference type="OrthoDB" id="9781030at2"/>
<evidence type="ECO:0000256" key="2">
    <source>
        <dbReference type="ARBA" id="ARBA00022475"/>
    </source>
</evidence>
<feature type="transmembrane region" description="Helical" evidence="6">
    <location>
        <begin position="177"/>
        <end position="198"/>
    </location>
</feature>
<evidence type="ECO:0000256" key="5">
    <source>
        <dbReference type="ARBA" id="ARBA00023136"/>
    </source>
</evidence>
<dbReference type="EMBL" id="PXYI01000008">
    <property type="protein sequence ID" value="PSJ37750.1"/>
    <property type="molecule type" value="Genomic_DNA"/>
</dbReference>
<proteinExistence type="predicted"/>
<dbReference type="Proteomes" id="UP000241167">
    <property type="component" value="Unassembled WGS sequence"/>
</dbReference>
<evidence type="ECO:0000256" key="6">
    <source>
        <dbReference type="SAM" id="Phobius"/>
    </source>
</evidence>